<dbReference type="CDD" id="cd00207">
    <property type="entry name" value="fer2"/>
    <property type="match status" value="1"/>
</dbReference>
<dbReference type="Pfam" id="PF00111">
    <property type="entry name" value="Fer2"/>
    <property type="match status" value="1"/>
</dbReference>
<dbReference type="InterPro" id="IPR017938">
    <property type="entry name" value="Riboflavin_synthase-like_b-brl"/>
</dbReference>
<dbReference type="PROSITE" id="PS51384">
    <property type="entry name" value="FAD_FR"/>
    <property type="match status" value="1"/>
</dbReference>
<dbReference type="SUPFAM" id="SSF52343">
    <property type="entry name" value="Ferredoxin reductase-like, C-terminal NADP-linked domain"/>
    <property type="match status" value="1"/>
</dbReference>
<evidence type="ECO:0000256" key="2">
    <source>
        <dbReference type="ARBA" id="ARBA00022714"/>
    </source>
</evidence>
<dbReference type="SUPFAM" id="SSF54292">
    <property type="entry name" value="2Fe-2S ferredoxin-like"/>
    <property type="match status" value="1"/>
</dbReference>
<comment type="cofactor">
    <cofactor evidence="1">
        <name>FAD</name>
        <dbReference type="ChEBI" id="CHEBI:57692"/>
    </cofactor>
</comment>
<feature type="domain" description="FAD-binding FR-type" evidence="5">
    <location>
        <begin position="104"/>
        <end position="204"/>
    </location>
</feature>
<name>A0ABU5XJ16_9MYCO</name>
<dbReference type="Proteomes" id="UP001299596">
    <property type="component" value="Unassembled WGS sequence"/>
</dbReference>
<gene>
    <name evidence="6" type="ORF">K6T79_13800</name>
</gene>
<dbReference type="RefSeq" id="WP_225405302.1">
    <property type="nucleotide sequence ID" value="NZ_JAYJJR010000008.1"/>
</dbReference>
<dbReference type="SUPFAM" id="SSF63380">
    <property type="entry name" value="Riboflavin synthase domain-like"/>
    <property type="match status" value="1"/>
</dbReference>
<accession>A0ABU5XJ16</accession>
<keyword evidence="7" id="KW-1185">Reference proteome</keyword>
<evidence type="ECO:0000313" key="7">
    <source>
        <dbReference type="Proteomes" id="UP001299596"/>
    </source>
</evidence>
<keyword evidence="3" id="KW-0411">Iron-sulfur</keyword>
<evidence type="ECO:0000256" key="3">
    <source>
        <dbReference type="ARBA" id="ARBA00023014"/>
    </source>
</evidence>
<dbReference type="InterPro" id="IPR001041">
    <property type="entry name" value="2Fe-2S_ferredoxin-type"/>
</dbReference>
<evidence type="ECO:0000259" key="4">
    <source>
        <dbReference type="PROSITE" id="PS51085"/>
    </source>
</evidence>
<dbReference type="PANTHER" id="PTHR47354">
    <property type="entry name" value="NADH OXIDOREDUCTASE HCR"/>
    <property type="match status" value="1"/>
</dbReference>
<evidence type="ECO:0000256" key="1">
    <source>
        <dbReference type="ARBA" id="ARBA00001974"/>
    </source>
</evidence>
<evidence type="ECO:0000313" key="6">
    <source>
        <dbReference type="EMBL" id="MEB3022119.1"/>
    </source>
</evidence>
<dbReference type="InterPro" id="IPR017927">
    <property type="entry name" value="FAD-bd_FR_type"/>
</dbReference>
<organism evidence="6 7">
    <name type="scientific">[Mycobacterium] crassicus</name>
    <dbReference type="NCBI Taxonomy" id="2872309"/>
    <lineage>
        <taxon>Bacteria</taxon>
        <taxon>Bacillati</taxon>
        <taxon>Actinomycetota</taxon>
        <taxon>Actinomycetes</taxon>
        <taxon>Mycobacteriales</taxon>
        <taxon>Mycobacteriaceae</taxon>
        <taxon>Mycolicibacter</taxon>
    </lineage>
</organism>
<dbReference type="Gene3D" id="3.10.20.30">
    <property type="match status" value="1"/>
</dbReference>
<dbReference type="PROSITE" id="PS00197">
    <property type="entry name" value="2FE2S_FER_1"/>
    <property type="match status" value="1"/>
</dbReference>
<dbReference type="PROSITE" id="PS51085">
    <property type="entry name" value="2FE2S_FER_2"/>
    <property type="match status" value="1"/>
</dbReference>
<dbReference type="InterPro" id="IPR012675">
    <property type="entry name" value="Beta-grasp_dom_sf"/>
</dbReference>
<protein>
    <submittedName>
        <fullName evidence="6">2Fe-2S iron-sulfur cluster-binding protein</fullName>
    </submittedName>
</protein>
<keyword evidence="2" id="KW-0479">Metal-binding</keyword>
<dbReference type="Gene3D" id="2.40.30.10">
    <property type="entry name" value="Translation factors"/>
    <property type="match status" value="1"/>
</dbReference>
<keyword evidence="2" id="KW-0001">2Fe-2S</keyword>
<dbReference type="InterPro" id="IPR008333">
    <property type="entry name" value="Cbr1-like_FAD-bd_dom"/>
</dbReference>
<evidence type="ECO:0000259" key="5">
    <source>
        <dbReference type="PROSITE" id="PS51384"/>
    </source>
</evidence>
<sequence length="353" mass="39267">MTETFNITVEPLGRQVQCRADQDILDACLREGVWLPHACTHGTCGTCKVQVLEGDVEHNDASTFALMDYERTEGKTLICVATPTSDVTLEADVDVEEGVEFHPIRDYTGTVAAIEDCARGTRRLLIDLDQDMVFNPGQYVQVSIPGKGVHRSWSMANPPGEPNRVELQIRNTPGGLATEGWVFKDLAVGDRLQLVGPYGRFFLREARDKPMVLIGGGTGLAPLKSIVRHVLETGLPHRLYLYQGARTEADLYDVDFFRDLEKQFVEQFTYRPCLSDEEVDGYGHGMVTDVVASDFDTCRGHTAYLCGPPPMVEAAIKTLMKKRLFPRDIYREDFFDASDKATGGVRSPLIKTT</sequence>
<comment type="caution">
    <text evidence="6">The sequence shown here is derived from an EMBL/GenBank/DDBJ whole genome shotgun (WGS) entry which is preliminary data.</text>
</comment>
<proteinExistence type="predicted"/>
<reference evidence="6 7" key="1">
    <citation type="submission" date="2023-12" db="EMBL/GenBank/DDBJ databases">
        <title>Description of new species of Mycobacterium terrae complex isolated from sewage at the Sao Paulo Zoological Park Foundation in Brazil.</title>
        <authorList>
            <person name="Romagnoli C.L."/>
            <person name="Conceicao E.C."/>
            <person name="Machado E."/>
            <person name="Barreto L.B.P.F."/>
            <person name="Sharma A."/>
            <person name="Silva N.M."/>
            <person name="Marques L.E."/>
            <person name="Juliana M.A."/>
            <person name="Lourenco M.C.S."/>
            <person name="Digiampietri L.A."/>
            <person name="Suffys P.N."/>
            <person name="Viana-Niero C."/>
        </authorList>
    </citation>
    <scope>NUCLEOTIDE SEQUENCE [LARGE SCALE GENOMIC DNA]</scope>
    <source>
        <strain evidence="6 7">MYC098</strain>
    </source>
</reference>
<dbReference type="InterPro" id="IPR036010">
    <property type="entry name" value="2Fe-2S_ferredoxin-like_sf"/>
</dbReference>
<dbReference type="InterPro" id="IPR039261">
    <property type="entry name" value="FNR_nucleotide-bd"/>
</dbReference>
<dbReference type="InterPro" id="IPR050415">
    <property type="entry name" value="MRET"/>
</dbReference>
<feature type="domain" description="2Fe-2S ferredoxin-type" evidence="4">
    <location>
        <begin position="5"/>
        <end position="99"/>
    </location>
</feature>
<dbReference type="InterPro" id="IPR006058">
    <property type="entry name" value="2Fe2S_fd_BS"/>
</dbReference>
<dbReference type="EMBL" id="JAYJJR010000008">
    <property type="protein sequence ID" value="MEB3022119.1"/>
    <property type="molecule type" value="Genomic_DNA"/>
</dbReference>
<dbReference type="InterPro" id="IPR001433">
    <property type="entry name" value="OxRdtase_FAD/NAD-bd"/>
</dbReference>
<dbReference type="PRINTS" id="PR00410">
    <property type="entry name" value="PHEHYDRXLASE"/>
</dbReference>
<dbReference type="Pfam" id="PF00175">
    <property type="entry name" value="NAD_binding_1"/>
    <property type="match status" value="1"/>
</dbReference>
<keyword evidence="2" id="KW-0408">Iron</keyword>
<dbReference type="PANTHER" id="PTHR47354:SF5">
    <property type="entry name" value="PROTEIN RFBI"/>
    <property type="match status" value="1"/>
</dbReference>
<dbReference type="Pfam" id="PF00970">
    <property type="entry name" value="FAD_binding_6"/>
    <property type="match status" value="1"/>
</dbReference>
<dbReference type="Gene3D" id="3.40.50.80">
    <property type="entry name" value="Nucleotide-binding domain of ferredoxin-NADP reductase (FNR) module"/>
    <property type="match status" value="1"/>
</dbReference>